<protein>
    <recommendedName>
        <fullName evidence="2">EAL domain-containing protein</fullName>
    </recommendedName>
</protein>
<evidence type="ECO:0000313" key="4">
    <source>
        <dbReference type="Proteomes" id="UP000001302"/>
    </source>
</evidence>
<dbReference type="SUPFAM" id="SSF141868">
    <property type="entry name" value="EAL domain-like"/>
    <property type="match status" value="1"/>
</dbReference>
<evidence type="ECO:0000313" key="3">
    <source>
        <dbReference type="EMBL" id="ADM08267.1"/>
    </source>
</evidence>
<feature type="compositionally biased region" description="Low complexity" evidence="1">
    <location>
        <begin position="286"/>
        <end position="295"/>
    </location>
</feature>
<dbReference type="Proteomes" id="UP000001302">
    <property type="component" value="Chromosome"/>
</dbReference>
<feature type="domain" description="EAL" evidence="2">
    <location>
        <begin position="6"/>
        <end position="261"/>
    </location>
</feature>
<dbReference type="AlphaFoldDB" id="E0TB63"/>
<proteinExistence type="predicted"/>
<organism evidence="3 4">
    <name type="scientific">Parvularcula bermudensis (strain ATCC BAA-594 / HTCC2503 / KCTC 12087)</name>
    <dbReference type="NCBI Taxonomy" id="314260"/>
    <lineage>
        <taxon>Bacteria</taxon>
        <taxon>Pseudomonadati</taxon>
        <taxon>Pseudomonadota</taxon>
        <taxon>Alphaproteobacteria</taxon>
        <taxon>Parvularculales</taxon>
        <taxon>Parvularculaceae</taxon>
        <taxon>Parvularcula</taxon>
    </lineage>
</organism>
<accession>E0TB63</accession>
<dbReference type="EMBL" id="CP002156">
    <property type="protein sequence ID" value="ADM08267.1"/>
    <property type="molecule type" value="Genomic_DNA"/>
</dbReference>
<feature type="region of interest" description="Disordered" evidence="1">
    <location>
        <begin position="275"/>
        <end position="295"/>
    </location>
</feature>
<sequence>MGAQAVRLTSIDIDNALTNAHLELAFQPIMALQSRAVSRYEAYVRWDHPGLGSLPPGAFLSFFESQGRIGDLTRYVLRHAVREAKKANITAPGGVSINLAFGDLVDERLPGDIAEILDRYEWAPERLTLECPQFSPEVSADEQAEAYGRFRELGCELALEVRGRASDAMKTWSPFPFQEIKTGGPGVLRQVRSRRGAPGLSTLSELLAFAKQRQVRIVAVGVEDLQAAHALTQLGFDLGQGNALGRAAALKPEAAAEGQDPATYLPKISPLDLSQEEEAHRRQAAGREAQIAAAKRAALRRLKTSPSLNRPSDPAHQAVTAARKLQVRLETTFEAADRAPAATGGASHAPKNAAATATKTETPIDAPPSATAPSAQPEKGGSSALPAAAPFGLFPPDPVCLTGPVDGRTLILTVPPAHSLPIDWAVDAAAHAVDGDSISPGPLLRAALAETAKGQVDVETVDLGREMRQTDLVNDLAEDTVDPADLLDALIAELPEVRDEDAGAADSRADLPPVEAPAFLARGRVQSRDHLVLRLLKRKYRITHFWPRSFKRALKAYKARKATDQTQDTLYRDWGQQNAVPVMTVGHDQARIIPMEAYQRGARGEGGTMAVEPRQDAPALKVGQESDRPLPQSG</sequence>
<dbReference type="GO" id="GO:0071111">
    <property type="term" value="F:cyclic-guanylate-specific phosphodiesterase activity"/>
    <property type="evidence" value="ECO:0007669"/>
    <property type="project" value="InterPro"/>
</dbReference>
<dbReference type="PANTHER" id="PTHR33121:SF79">
    <property type="entry name" value="CYCLIC DI-GMP PHOSPHODIESTERASE PDED-RELATED"/>
    <property type="match status" value="1"/>
</dbReference>
<feature type="region of interest" description="Disordered" evidence="1">
    <location>
        <begin position="338"/>
        <end position="386"/>
    </location>
</feature>
<dbReference type="PROSITE" id="PS50883">
    <property type="entry name" value="EAL"/>
    <property type="match status" value="1"/>
</dbReference>
<dbReference type="PANTHER" id="PTHR33121">
    <property type="entry name" value="CYCLIC DI-GMP PHOSPHODIESTERASE PDEF"/>
    <property type="match status" value="1"/>
</dbReference>
<reference evidence="4" key="1">
    <citation type="submission" date="2010-08" db="EMBL/GenBank/DDBJ databases">
        <title>Genome sequence of Parvularcula bermudensis HTCC2503.</title>
        <authorList>
            <person name="Kang D.-M."/>
            <person name="Oh H.-M."/>
            <person name="Cho J.-C."/>
        </authorList>
    </citation>
    <scope>NUCLEOTIDE SEQUENCE [LARGE SCALE GENOMIC DNA]</scope>
    <source>
        <strain evidence="4">ATCC BAA-594 / HTCC2503 / KCTC 12087</strain>
    </source>
</reference>
<reference evidence="3 4" key="2">
    <citation type="journal article" date="2011" name="J. Bacteriol.">
        <title>Complete genome sequence of strain HTCC2503T of Parvularcula bermudensis, the type species of the order "Parvularculales" in the class Alphaproteobacteria.</title>
        <authorList>
            <person name="Oh H.M."/>
            <person name="Kang I."/>
            <person name="Vergin K.L."/>
            <person name="Kang D."/>
            <person name="Rhee K.H."/>
            <person name="Giovannoni S.J."/>
            <person name="Cho J.C."/>
        </authorList>
    </citation>
    <scope>NUCLEOTIDE SEQUENCE [LARGE SCALE GENOMIC DNA]</scope>
    <source>
        <strain evidence="4">ATCC BAA-594 / HTCC2503 / KCTC 12087</strain>
    </source>
</reference>
<feature type="compositionally biased region" description="Low complexity" evidence="1">
    <location>
        <begin position="353"/>
        <end position="386"/>
    </location>
</feature>
<name>E0TB63_PARBH</name>
<evidence type="ECO:0000259" key="2">
    <source>
        <dbReference type="PROSITE" id="PS50883"/>
    </source>
</evidence>
<dbReference type="Pfam" id="PF00563">
    <property type="entry name" value="EAL"/>
    <property type="match status" value="1"/>
</dbReference>
<dbReference type="eggNOG" id="COG2200">
    <property type="taxonomic scope" value="Bacteria"/>
</dbReference>
<dbReference type="OrthoDB" id="7251575at2"/>
<dbReference type="InterPro" id="IPR001633">
    <property type="entry name" value="EAL_dom"/>
</dbReference>
<evidence type="ECO:0000256" key="1">
    <source>
        <dbReference type="SAM" id="MobiDB-lite"/>
    </source>
</evidence>
<dbReference type="STRING" id="314260.PB2503_00932"/>
<feature type="region of interest" description="Disordered" evidence="1">
    <location>
        <begin position="603"/>
        <end position="634"/>
    </location>
</feature>
<dbReference type="KEGG" id="pbr:PB2503_00932"/>
<dbReference type="SMART" id="SM00052">
    <property type="entry name" value="EAL"/>
    <property type="match status" value="1"/>
</dbReference>
<dbReference type="HOGENOM" id="CLU_431383_0_0_5"/>
<dbReference type="Gene3D" id="3.20.20.450">
    <property type="entry name" value="EAL domain"/>
    <property type="match status" value="1"/>
</dbReference>
<gene>
    <name evidence="3" type="ordered locus">PB2503_00932</name>
</gene>
<keyword evidence="4" id="KW-1185">Reference proteome</keyword>
<dbReference type="InterPro" id="IPR035919">
    <property type="entry name" value="EAL_sf"/>
</dbReference>
<dbReference type="CDD" id="cd01948">
    <property type="entry name" value="EAL"/>
    <property type="match status" value="1"/>
</dbReference>
<dbReference type="InterPro" id="IPR050706">
    <property type="entry name" value="Cyclic-di-GMP_PDE-like"/>
</dbReference>